<proteinExistence type="predicted"/>
<organism evidence="3 4">
    <name type="scientific">Demequina zhanjiangensis</name>
    <dbReference type="NCBI Taxonomy" id="3051659"/>
    <lineage>
        <taxon>Bacteria</taxon>
        <taxon>Bacillati</taxon>
        <taxon>Actinomycetota</taxon>
        <taxon>Actinomycetes</taxon>
        <taxon>Micrococcales</taxon>
        <taxon>Demequinaceae</taxon>
        <taxon>Demequina</taxon>
    </lineage>
</organism>
<dbReference type="RefSeq" id="WP_301129101.1">
    <property type="nucleotide sequence ID" value="NZ_JAUHPV010000006.1"/>
</dbReference>
<evidence type="ECO:0000313" key="4">
    <source>
        <dbReference type="Proteomes" id="UP001172738"/>
    </source>
</evidence>
<comment type="caution">
    <text evidence="3">The sequence shown here is derived from an EMBL/GenBank/DDBJ whole genome shotgun (WGS) entry which is preliminary data.</text>
</comment>
<protein>
    <submittedName>
        <fullName evidence="3">DUF1353 domain-containing protein</fullName>
    </submittedName>
</protein>
<name>A0ABT8G2X8_9MICO</name>
<sequence length="259" mass="28295">MPFLSGSARLEQSGECEWTLLSDVVYRDPDGPDGTPGDTWIAPAGMRTDLASVPRVAWAILSPFGLQTRPAIIHDHLSREIPEDLEGSALRCTGWRMHRQQVDRRFRTSLVEEGVPRFRASLLWMGAVMGRWLVHGHHAQVMAMVATLLLSWASIIAGALLMPSWWGGALLGAPFLVGALWGRDRSAVWTAQYPGMILLALGIGTAVVSLVEWAISQASGPRATIARPKVRPISFTPVPLRSPHPEPPVPREGASEHQT</sequence>
<gene>
    <name evidence="3" type="ORF">QQX04_10905</name>
</gene>
<feature type="transmembrane region" description="Helical" evidence="2">
    <location>
        <begin position="165"/>
        <end position="181"/>
    </location>
</feature>
<keyword evidence="2" id="KW-0812">Transmembrane</keyword>
<feature type="transmembrane region" description="Helical" evidence="2">
    <location>
        <begin position="193"/>
        <end position="215"/>
    </location>
</feature>
<evidence type="ECO:0000313" key="3">
    <source>
        <dbReference type="EMBL" id="MDN4473501.1"/>
    </source>
</evidence>
<evidence type="ECO:0000256" key="1">
    <source>
        <dbReference type="SAM" id="MobiDB-lite"/>
    </source>
</evidence>
<feature type="region of interest" description="Disordered" evidence="1">
    <location>
        <begin position="236"/>
        <end position="259"/>
    </location>
</feature>
<keyword evidence="4" id="KW-1185">Reference proteome</keyword>
<reference evidence="3" key="1">
    <citation type="submission" date="2023-06" db="EMBL/GenBank/DDBJ databases">
        <title>SYSU T00b26.</title>
        <authorList>
            <person name="Gao L."/>
            <person name="Fang B.-Z."/>
            <person name="Li W.-J."/>
        </authorList>
    </citation>
    <scope>NUCLEOTIDE SEQUENCE</scope>
    <source>
        <strain evidence="3">SYSU T00b26</strain>
    </source>
</reference>
<dbReference type="EMBL" id="JAUHPV010000006">
    <property type="protein sequence ID" value="MDN4473501.1"/>
    <property type="molecule type" value="Genomic_DNA"/>
</dbReference>
<dbReference type="Pfam" id="PF07087">
    <property type="entry name" value="DUF1353"/>
    <property type="match status" value="1"/>
</dbReference>
<keyword evidence="2" id="KW-1133">Transmembrane helix</keyword>
<dbReference type="Proteomes" id="UP001172738">
    <property type="component" value="Unassembled WGS sequence"/>
</dbReference>
<dbReference type="InterPro" id="IPR010767">
    <property type="entry name" value="Phage_CGC-2007_Cje0229"/>
</dbReference>
<keyword evidence="2" id="KW-0472">Membrane</keyword>
<feature type="compositionally biased region" description="Pro residues" evidence="1">
    <location>
        <begin position="240"/>
        <end position="250"/>
    </location>
</feature>
<evidence type="ECO:0000256" key="2">
    <source>
        <dbReference type="SAM" id="Phobius"/>
    </source>
</evidence>
<feature type="transmembrane region" description="Helical" evidence="2">
    <location>
        <begin position="141"/>
        <end position="159"/>
    </location>
</feature>
<accession>A0ABT8G2X8</accession>